<dbReference type="EMBL" id="JAKUCV010003680">
    <property type="protein sequence ID" value="KAJ4838028.1"/>
    <property type="molecule type" value="Genomic_DNA"/>
</dbReference>
<reference evidence="4" key="2">
    <citation type="journal article" date="2023" name="Plants (Basel)">
        <title>Annotation of the Turnera subulata (Passifloraceae) Draft Genome Reveals the S-Locus Evolved after the Divergence of Turneroideae from Passifloroideae in a Stepwise Manner.</title>
        <authorList>
            <person name="Henning P.M."/>
            <person name="Roalson E.H."/>
            <person name="Mir W."/>
            <person name="McCubbin A.G."/>
            <person name="Shore J.S."/>
        </authorList>
    </citation>
    <scope>NUCLEOTIDE SEQUENCE</scope>
    <source>
        <strain evidence="4">F60SS</strain>
    </source>
</reference>
<feature type="compositionally biased region" description="Low complexity" evidence="2">
    <location>
        <begin position="8"/>
        <end position="24"/>
    </location>
</feature>
<sequence length="256" mass="28467">MFRMQRATNNNNNSNNSNGSSTTTPTGVHQACASCKHQRKKCGEDCVLAPFFPADKNKEFQAVHKVFGVANVTKLVRGVNQEDRKLVADSLVWEAFCRQNDPILGPLGEYRKIQEELKLYKSQNQIVLNDNNNNNNNNQLVQQYKPPPSSGVIGFNGGTNGISNKGSIGVELGTNNIVAYGHDNGIVDPMRFGYPMNFVHGPDQKLKPDKELGPRHIHLQPQQLHPTNGFNQNFLLSGQYPITGKTMDSSMWEDKS</sequence>
<dbReference type="InterPro" id="IPR004883">
    <property type="entry name" value="LOB"/>
</dbReference>
<dbReference type="Proteomes" id="UP001141552">
    <property type="component" value="Unassembled WGS sequence"/>
</dbReference>
<feature type="region of interest" description="Disordered" evidence="2">
    <location>
        <begin position="1"/>
        <end position="28"/>
    </location>
</feature>
<dbReference type="PROSITE" id="PS50891">
    <property type="entry name" value="LOB"/>
    <property type="match status" value="1"/>
</dbReference>
<evidence type="ECO:0000259" key="3">
    <source>
        <dbReference type="PROSITE" id="PS50891"/>
    </source>
</evidence>
<dbReference type="OrthoDB" id="913402at2759"/>
<protein>
    <recommendedName>
        <fullName evidence="3">LOB domain-containing protein</fullName>
    </recommendedName>
</protein>
<dbReference type="PANTHER" id="PTHR31301:SF19">
    <property type="entry name" value="LOB DOMAIN-CONTAINING PROTEIN 2"/>
    <property type="match status" value="1"/>
</dbReference>
<evidence type="ECO:0000256" key="1">
    <source>
        <dbReference type="ARBA" id="ARBA00005474"/>
    </source>
</evidence>
<name>A0A9Q0FUY6_9ROSI</name>
<accession>A0A9Q0FUY6</accession>
<feature type="domain" description="LOB" evidence="3">
    <location>
        <begin position="30"/>
        <end position="131"/>
    </location>
</feature>
<dbReference type="PANTHER" id="PTHR31301">
    <property type="entry name" value="LOB DOMAIN-CONTAINING PROTEIN 4-RELATED"/>
    <property type="match status" value="1"/>
</dbReference>
<evidence type="ECO:0000313" key="4">
    <source>
        <dbReference type="EMBL" id="KAJ4838028.1"/>
    </source>
</evidence>
<evidence type="ECO:0000256" key="2">
    <source>
        <dbReference type="SAM" id="MobiDB-lite"/>
    </source>
</evidence>
<evidence type="ECO:0000313" key="5">
    <source>
        <dbReference type="Proteomes" id="UP001141552"/>
    </source>
</evidence>
<comment type="similarity">
    <text evidence="1">Belongs to the LOB domain-containing protein family.</text>
</comment>
<organism evidence="4 5">
    <name type="scientific">Turnera subulata</name>
    <dbReference type="NCBI Taxonomy" id="218843"/>
    <lineage>
        <taxon>Eukaryota</taxon>
        <taxon>Viridiplantae</taxon>
        <taxon>Streptophyta</taxon>
        <taxon>Embryophyta</taxon>
        <taxon>Tracheophyta</taxon>
        <taxon>Spermatophyta</taxon>
        <taxon>Magnoliopsida</taxon>
        <taxon>eudicotyledons</taxon>
        <taxon>Gunneridae</taxon>
        <taxon>Pentapetalae</taxon>
        <taxon>rosids</taxon>
        <taxon>fabids</taxon>
        <taxon>Malpighiales</taxon>
        <taxon>Passifloraceae</taxon>
        <taxon>Turnera</taxon>
    </lineage>
</organism>
<proteinExistence type="inferred from homology"/>
<keyword evidence="5" id="KW-1185">Reference proteome</keyword>
<dbReference type="AlphaFoldDB" id="A0A9Q0FUY6"/>
<dbReference type="Pfam" id="PF03195">
    <property type="entry name" value="LOB"/>
    <property type="match status" value="1"/>
</dbReference>
<comment type="caution">
    <text evidence="4">The sequence shown here is derived from an EMBL/GenBank/DDBJ whole genome shotgun (WGS) entry which is preliminary data.</text>
</comment>
<reference evidence="4" key="1">
    <citation type="submission" date="2022-02" db="EMBL/GenBank/DDBJ databases">
        <authorList>
            <person name="Henning P.M."/>
            <person name="McCubbin A.G."/>
            <person name="Shore J.S."/>
        </authorList>
    </citation>
    <scope>NUCLEOTIDE SEQUENCE</scope>
    <source>
        <strain evidence="4">F60SS</strain>
        <tissue evidence="4">Leaves</tissue>
    </source>
</reference>
<gene>
    <name evidence="4" type="ORF">Tsubulata_019502</name>
</gene>